<dbReference type="InterPro" id="IPR000577">
    <property type="entry name" value="Carb_kinase_FGGY"/>
</dbReference>
<feature type="binding site" evidence="7">
    <location>
        <position position="271"/>
    </location>
    <ligand>
        <name>ADP</name>
        <dbReference type="ChEBI" id="CHEBI:456216"/>
    </ligand>
</feature>
<feature type="binding site" evidence="7">
    <location>
        <position position="83"/>
    </location>
    <ligand>
        <name>sn-glycerol 3-phosphate</name>
        <dbReference type="ChEBI" id="CHEBI:57597"/>
    </ligand>
</feature>
<proteinExistence type="inferred from homology"/>
<feature type="binding site" evidence="7">
    <location>
        <position position="249"/>
    </location>
    <ligand>
        <name>glycerol</name>
        <dbReference type="ChEBI" id="CHEBI:17754"/>
    </ligand>
</feature>
<feature type="binding site" evidence="7">
    <location>
        <position position="315"/>
    </location>
    <ligand>
        <name>ATP</name>
        <dbReference type="ChEBI" id="CHEBI:30616"/>
    </ligand>
</feature>
<keyword evidence="2 7" id="KW-0808">Transferase</keyword>
<gene>
    <name evidence="7 11" type="primary">glpK</name>
    <name evidence="11" type="ORF">U7230_14805</name>
</gene>
<keyword evidence="3 7" id="KW-0547">Nucleotide-binding</keyword>
<feature type="binding site" evidence="7">
    <location>
        <position position="420"/>
    </location>
    <ligand>
        <name>ADP</name>
        <dbReference type="ChEBI" id="CHEBI:456216"/>
    </ligand>
</feature>
<dbReference type="EMBL" id="CP141615">
    <property type="protein sequence ID" value="WRP17328.1"/>
    <property type="molecule type" value="Genomic_DNA"/>
</dbReference>
<feature type="binding site" evidence="7">
    <location>
        <position position="83"/>
    </location>
    <ligand>
        <name>glycerol</name>
        <dbReference type="ChEBI" id="CHEBI:17754"/>
    </ligand>
</feature>
<feature type="binding site" evidence="7">
    <location>
        <position position="82"/>
    </location>
    <ligand>
        <name>glycerol</name>
        <dbReference type="ChEBI" id="CHEBI:17754"/>
    </ligand>
</feature>
<dbReference type="NCBIfam" id="TIGR01311">
    <property type="entry name" value="glycerol_kin"/>
    <property type="match status" value="1"/>
</dbReference>
<feature type="binding site" evidence="7">
    <location>
        <position position="416"/>
    </location>
    <ligand>
        <name>ADP</name>
        <dbReference type="ChEBI" id="CHEBI:456216"/>
    </ligand>
</feature>
<dbReference type="CDD" id="cd07769">
    <property type="entry name" value="ASKHA_NBD_FGGY_GK"/>
    <property type="match status" value="1"/>
</dbReference>
<dbReference type="PROSITE" id="PS00445">
    <property type="entry name" value="FGGY_KINASES_2"/>
    <property type="match status" value="1"/>
</dbReference>
<dbReference type="Pfam" id="PF02782">
    <property type="entry name" value="FGGY_C"/>
    <property type="match status" value="1"/>
</dbReference>
<dbReference type="Proteomes" id="UP001332192">
    <property type="component" value="Chromosome"/>
</dbReference>
<dbReference type="GO" id="GO:0004370">
    <property type="term" value="F:glycerol kinase activity"/>
    <property type="evidence" value="ECO:0007669"/>
    <property type="project" value="UniProtKB-EC"/>
</dbReference>
<feature type="binding site" evidence="7">
    <location>
        <position position="271"/>
    </location>
    <ligand>
        <name>ATP</name>
        <dbReference type="ChEBI" id="CHEBI:30616"/>
    </ligand>
</feature>
<dbReference type="EC" id="2.7.1.30" evidence="7"/>
<sequence length="503" mass="55428">MARYVAAVDQGTTSTRCVIFDESFSVVAMDQKEHRQIYPRPGWVEHDPLEIWERTRDVIRGALDRAGVPPREIAAVGVTNQRETTVIWDRRTGRPYGPAIVWQDTRTAELCEELARDGGPDRFRDRTGLPVATYFSGPKIRWMLDHVPGLREDAWRGNALFGTVDTWLIWWLTGGPDGGVHVTDVTNASRTLLMNLHTLDWDEELLQAIGVPRAMLPRIRPSSDPAFYGSTRPDGPFGAAIPVCGDLGDQQAALVGQTCLAPGESKNTYGTGCFLLLHTGNRPVPSRKGLLTTVAYRLGESPAAYALEGSVAVAGALVQWLRDNLGLIERSAEIETLARSVEDSGGIYFVPAFSGLFAPHWNSKARGLIIGLTRYITKGHLARAVLEATAYQTREVVEAMTEDAGVGPAELKVDGGMVRNELLMQFQADILGIPVVRPAFTETTSLGAAYAAGLAAGVWPEPEGLRRHWQEDRRWTPQWDHARRDAAYRGWLKAVGRAVDWLD</sequence>
<dbReference type="RefSeq" id="WP_324716599.1">
    <property type="nucleotide sequence ID" value="NZ_CP141615.1"/>
</dbReference>
<keyword evidence="4 7" id="KW-0418">Kinase</keyword>
<dbReference type="PROSITE" id="PS00933">
    <property type="entry name" value="FGGY_KINASES_1"/>
    <property type="match status" value="1"/>
</dbReference>
<feature type="binding site" evidence="7">
    <location>
        <position position="82"/>
    </location>
    <ligand>
        <name>sn-glycerol 3-phosphate</name>
        <dbReference type="ChEBI" id="CHEBI:57597"/>
    </ligand>
</feature>
<evidence type="ECO:0000259" key="9">
    <source>
        <dbReference type="Pfam" id="PF00370"/>
    </source>
</evidence>
<keyword evidence="12" id="KW-1185">Reference proteome</keyword>
<comment type="catalytic activity">
    <reaction evidence="7">
        <text>glycerol + ATP = sn-glycerol 3-phosphate + ADP + H(+)</text>
        <dbReference type="Rhea" id="RHEA:21644"/>
        <dbReference type="ChEBI" id="CHEBI:15378"/>
        <dbReference type="ChEBI" id="CHEBI:17754"/>
        <dbReference type="ChEBI" id="CHEBI:30616"/>
        <dbReference type="ChEBI" id="CHEBI:57597"/>
        <dbReference type="ChEBI" id="CHEBI:456216"/>
        <dbReference type="EC" id="2.7.1.30"/>
    </reaction>
</comment>
<feature type="binding site" evidence="7">
    <location>
        <position position="134"/>
    </location>
    <ligand>
        <name>sn-glycerol 3-phosphate</name>
        <dbReference type="ChEBI" id="CHEBI:57597"/>
    </ligand>
</feature>
<feature type="binding site" evidence="7">
    <location>
        <position position="249"/>
    </location>
    <ligand>
        <name>sn-glycerol 3-phosphate</name>
        <dbReference type="ChEBI" id="CHEBI:57597"/>
    </ligand>
</feature>
<feature type="binding site" evidence="7">
    <location>
        <position position="13"/>
    </location>
    <ligand>
        <name>ATP</name>
        <dbReference type="ChEBI" id="CHEBI:30616"/>
    </ligand>
</feature>
<comment type="similarity">
    <text evidence="1 7 8">Belongs to the FGGY kinase family.</text>
</comment>
<evidence type="ECO:0000256" key="8">
    <source>
        <dbReference type="RuleBase" id="RU003733"/>
    </source>
</evidence>
<feature type="binding site" evidence="7">
    <location>
        <position position="319"/>
    </location>
    <ligand>
        <name>ATP</name>
        <dbReference type="ChEBI" id="CHEBI:30616"/>
    </ligand>
</feature>
<dbReference type="SUPFAM" id="SSF53067">
    <property type="entry name" value="Actin-like ATPase domain"/>
    <property type="match status" value="2"/>
</dbReference>
<feature type="binding site" evidence="7">
    <location>
        <position position="315"/>
    </location>
    <ligand>
        <name>ADP</name>
        <dbReference type="ChEBI" id="CHEBI:456216"/>
    </ligand>
</feature>
<comment type="function">
    <text evidence="7">Key enzyme in the regulation of glycerol uptake and metabolism. Catalyzes the phosphorylation of glycerol to yield sn-glycerol 3-phosphate.</text>
</comment>
<feature type="binding site" evidence="7">
    <location>
        <position position="12"/>
    </location>
    <ligand>
        <name>sn-glycerol 3-phosphate</name>
        <dbReference type="ChEBI" id="CHEBI:57597"/>
    </ligand>
</feature>
<evidence type="ECO:0000256" key="6">
    <source>
        <dbReference type="ARBA" id="ARBA00022840"/>
    </source>
</evidence>
<dbReference type="InterPro" id="IPR043129">
    <property type="entry name" value="ATPase_NBD"/>
</dbReference>
<comment type="subunit">
    <text evidence="7">Homotetramer and homodimer (in equilibrium).</text>
</comment>
<organism evidence="11 12">
    <name type="scientific">Carboxydichorda subterranea</name>
    <dbReference type="NCBI Taxonomy" id="3109565"/>
    <lineage>
        <taxon>Bacteria</taxon>
        <taxon>Bacillati</taxon>
        <taxon>Bacillota</taxon>
        <taxon>Limnochordia</taxon>
        <taxon>Limnochordales</taxon>
        <taxon>Geochordaceae</taxon>
        <taxon>Carboxydichorda</taxon>
    </lineage>
</organism>
<feature type="binding site" evidence="7">
    <location>
        <position position="14"/>
    </location>
    <ligand>
        <name>ATP</name>
        <dbReference type="ChEBI" id="CHEBI:30616"/>
    </ligand>
</feature>
<dbReference type="PIRSF" id="PIRSF000538">
    <property type="entry name" value="GlpK"/>
    <property type="match status" value="1"/>
</dbReference>
<comment type="pathway">
    <text evidence="7">Polyol metabolism; glycerol degradation via glycerol kinase pathway; sn-glycerol 3-phosphate from glycerol: step 1/1.</text>
</comment>
<evidence type="ECO:0000313" key="12">
    <source>
        <dbReference type="Proteomes" id="UP001332192"/>
    </source>
</evidence>
<feature type="binding site" evidence="7">
    <location>
        <position position="134"/>
    </location>
    <ligand>
        <name>glycerol</name>
        <dbReference type="ChEBI" id="CHEBI:17754"/>
    </ligand>
</feature>
<evidence type="ECO:0000256" key="2">
    <source>
        <dbReference type="ARBA" id="ARBA00022679"/>
    </source>
</evidence>
<dbReference type="HAMAP" id="MF_00186">
    <property type="entry name" value="Glycerol_kin"/>
    <property type="match status" value="1"/>
</dbReference>
<name>A0ABZ1BXL0_9FIRM</name>
<evidence type="ECO:0000256" key="4">
    <source>
        <dbReference type="ARBA" id="ARBA00022777"/>
    </source>
</evidence>
<feature type="binding site" evidence="7">
    <location>
        <position position="416"/>
    </location>
    <ligand>
        <name>ATP</name>
        <dbReference type="ChEBI" id="CHEBI:30616"/>
    </ligand>
</feature>
<feature type="binding site" evidence="7">
    <location>
        <position position="16"/>
    </location>
    <ligand>
        <name>ADP</name>
        <dbReference type="ChEBI" id="CHEBI:456216"/>
    </ligand>
</feature>
<feature type="binding site" evidence="7">
    <location>
        <position position="12"/>
    </location>
    <ligand>
        <name>ATP</name>
        <dbReference type="ChEBI" id="CHEBI:30616"/>
    </ligand>
</feature>
<keyword evidence="6 7" id="KW-0067">ATP-binding</keyword>
<evidence type="ECO:0000313" key="11">
    <source>
        <dbReference type="EMBL" id="WRP17328.1"/>
    </source>
</evidence>
<keyword evidence="5 7" id="KW-0319">Glycerol metabolism</keyword>
<dbReference type="Pfam" id="PF00370">
    <property type="entry name" value="FGGY_N"/>
    <property type="match status" value="1"/>
</dbReference>
<dbReference type="InterPro" id="IPR018485">
    <property type="entry name" value="FGGY_C"/>
</dbReference>
<dbReference type="PANTHER" id="PTHR10196:SF69">
    <property type="entry name" value="GLYCEROL KINASE"/>
    <property type="match status" value="1"/>
</dbReference>
<evidence type="ECO:0000256" key="3">
    <source>
        <dbReference type="ARBA" id="ARBA00022741"/>
    </source>
</evidence>
<evidence type="ECO:0000259" key="10">
    <source>
        <dbReference type="Pfam" id="PF02782"/>
    </source>
</evidence>
<comment type="activity regulation">
    <text evidence="7">Activated by phosphorylation and inhibited by fructose 1,6-bisphosphate (FBP).</text>
</comment>
<reference evidence="11 12" key="1">
    <citation type="journal article" date="2024" name="Front. Microbiol.">
        <title>Novel thermophilic genera Geochorda gen. nov. and Carboxydochorda gen. nov. from the deep terrestrial subsurface reveal the ecophysiological diversity in the class Limnochordia.</title>
        <authorList>
            <person name="Karnachuk O.V."/>
            <person name="Lukina A.P."/>
            <person name="Avakyan M.R."/>
            <person name="Kadnikov V.V."/>
            <person name="Begmatov S."/>
            <person name="Beletsky A.V."/>
            <person name="Vlasova K.G."/>
            <person name="Novikov A.A."/>
            <person name="Shcherbakova V.A."/>
            <person name="Mardanov A.V."/>
            <person name="Ravin N.V."/>
        </authorList>
    </citation>
    <scope>NUCLEOTIDE SEQUENCE [LARGE SCALE GENOMIC DNA]</scope>
    <source>
        <strain evidence="11 12">L945</strain>
    </source>
</reference>
<feature type="domain" description="Carbohydrate kinase FGGY N-terminal" evidence="9">
    <location>
        <begin position="4"/>
        <end position="256"/>
    </location>
</feature>
<dbReference type="NCBIfam" id="NF000756">
    <property type="entry name" value="PRK00047.1"/>
    <property type="match status" value="1"/>
</dbReference>
<feature type="binding site" evidence="7">
    <location>
        <position position="250"/>
    </location>
    <ligand>
        <name>glycerol</name>
        <dbReference type="ChEBI" id="CHEBI:17754"/>
    </ligand>
</feature>
<dbReference type="PANTHER" id="PTHR10196">
    <property type="entry name" value="SUGAR KINASE"/>
    <property type="match status" value="1"/>
</dbReference>
<feature type="binding site" evidence="7">
    <location>
        <position position="12"/>
    </location>
    <ligand>
        <name>ADP</name>
        <dbReference type="ChEBI" id="CHEBI:456216"/>
    </ligand>
</feature>
<dbReference type="InterPro" id="IPR018483">
    <property type="entry name" value="Carb_kinase_FGGY_CS"/>
</dbReference>
<feature type="domain" description="Carbohydrate kinase FGGY C-terminal" evidence="10">
    <location>
        <begin position="267"/>
        <end position="456"/>
    </location>
</feature>
<accession>A0ABZ1BXL0</accession>
<evidence type="ECO:0000256" key="1">
    <source>
        <dbReference type="ARBA" id="ARBA00009156"/>
    </source>
</evidence>
<evidence type="ECO:0000256" key="5">
    <source>
        <dbReference type="ARBA" id="ARBA00022798"/>
    </source>
</evidence>
<dbReference type="Gene3D" id="3.30.420.40">
    <property type="match status" value="2"/>
</dbReference>
<evidence type="ECO:0000256" key="7">
    <source>
        <dbReference type="HAMAP-Rule" id="MF_00186"/>
    </source>
</evidence>
<dbReference type="InterPro" id="IPR018484">
    <property type="entry name" value="FGGY_N"/>
</dbReference>
<dbReference type="InterPro" id="IPR005999">
    <property type="entry name" value="Glycerol_kin"/>
</dbReference>
<protein>
    <recommendedName>
        <fullName evidence="7">Glycerol kinase</fullName>
        <ecNumber evidence="7">2.7.1.30</ecNumber>
    </recommendedName>
    <alternativeName>
        <fullName evidence="7">ATP:glycerol 3-phosphotransferase</fullName>
    </alternativeName>
    <alternativeName>
        <fullName evidence="7">Glycerokinase</fullName>
        <shortName evidence="7">GK</shortName>
    </alternativeName>
</protein>